<dbReference type="Gene3D" id="3.50.50.60">
    <property type="entry name" value="FAD/NAD(P)-binding domain"/>
    <property type="match status" value="2"/>
</dbReference>
<reference evidence="4 5" key="1">
    <citation type="submission" date="2019-02" db="EMBL/GenBank/DDBJ databases">
        <title>Bacterial novel species Emticicia sp. 17J42-9 isolated from soil.</title>
        <authorList>
            <person name="Jung H.-Y."/>
        </authorList>
    </citation>
    <scope>NUCLEOTIDE SEQUENCE [LARGE SCALE GENOMIC DNA]</scope>
    <source>
        <strain evidence="4 5">17J42-9</strain>
    </source>
</reference>
<dbReference type="Pfam" id="PF01494">
    <property type="entry name" value="FAD_binding_3"/>
    <property type="match status" value="1"/>
</dbReference>
<gene>
    <name evidence="4" type="ORF">EWM59_04315</name>
</gene>
<dbReference type="InterPro" id="IPR002938">
    <property type="entry name" value="FAD-bd"/>
</dbReference>
<protein>
    <submittedName>
        <fullName evidence="4">FAD-binding protein</fullName>
    </submittedName>
</protein>
<dbReference type="Pfam" id="PF01266">
    <property type="entry name" value="DAO"/>
    <property type="match status" value="1"/>
</dbReference>
<dbReference type="RefSeq" id="WP_130019724.1">
    <property type="nucleotide sequence ID" value="NZ_SEWF01000005.1"/>
</dbReference>
<dbReference type="OrthoDB" id="9772594at2"/>
<dbReference type="InterPro" id="IPR036188">
    <property type="entry name" value="FAD/NAD-bd_sf"/>
</dbReference>
<proteinExistence type="predicted"/>
<feature type="domain" description="FAD dependent oxidoreductase" evidence="1">
    <location>
        <begin position="196"/>
        <end position="263"/>
    </location>
</feature>
<comment type="caution">
    <text evidence="4">The sequence shown here is derived from an EMBL/GenBank/DDBJ whole genome shotgun (WGS) entry which is preliminary data.</text>
</comment>
<keyword evidence="5" id="KW-1185">Reference proteome</keyword>
<dbReference type="InterPro" id="IPR006076">
    <property type="entry name" value="FAD-dep_OxRdtase"/>
</dbReference>
<evidence type="ECO:0000313" key="4">
    <source>
        <dbReference type="EMBL" id="RYU96765.1"/>
    </source>
</evidence>
<dbReference type="AlphaFoldDB" id="A0A4Q5M3N1"/>
<dbReference type="Pfam" id="PF21688">
    <property type="entry name" value="FAD-depend_C"/>
    <property type="match status" value="1"/>
</dbReference>
<dbReference type="InterPro" id="IPR049516">
    <property type="entry name" value="FAD-depend_C"/>
</dbReference>
<organism evidence="4 5">
    <name type="scientific">Emticicia agri</name>
    <dbReference type="NCBI Taxonomy" id="2492393"/>
    <lineage>
        <taxon>Bacteria</taxon>
        <taxon>Pseudomonadati</taxon>
        <taxon>Bacteroidota</taxon>
        <taxon>Cytophagia</taxon>
        <taxon>Cytophagales</taxon>
        <taxon>Leadbetterellaceae</taxon>
        <taxon>Emticicia</taxon>
    </lineage>
</organism>
<accession>A0A4Q5M3N1</accession>
<dbReference type="SUPFAM" id="SSF51905">
    <property type="entry name" value="FAD/NAD(P)-binding domain"/>
    <property type="match status" value="1"/>
</dbReference>
<name>A0A4Q5M3N1_9BACT</name>
<dbReference type="PIRSF" id="PIRSF038984">
    <property type="entry name" value="FAD_binding_protein"/>
    <property type="match status" value="1"/>
</dbReference>
<dbReference type="PANTHER" id="PTHR42842">
    <property type="entry name" value="FAD/NAD(P)-BINDING OXIDOREDUCTASE"/>
    <property type="match status" value="1"/>
</dbReference>
<dbReference type="EMBL" id="SEWF01000005">
    <property type="protein sequence ID" value="RYU96765.1"/>
    <property type="molecule type" value="Genomic_DNA"/>
</dbReference>
<dbReference type="Proteomes" id="UP000293162">
    <property type="component" value="Unassembled WGS sequence"/>
</dbReference>
<evidence type="ECO:0000259" key="3">
    <source>
        <dbReference type="Pfam" id="PF21688"/>
    </source>
</evidence>
<evidence type="ECO:0000259" key="1">
    <source>
        <dbReference type="Pfam" id="PF01266"/>
    </source>
</evidence>
<sequence>MRQLFTLTLEPEVALNDEALRQFLLQQAHLPDTTEEVSIQKLRQSIDARNRQVKVNLEVELYIGEKPAPVMEFHKNYQDVSKNKQAIVVGAGPAGLFAALRLIELGVKPIVLERGKDVQARRRDLSAINKDHIVNPDSNYCFGEGGAGTYSDGKLYTRSKKRGDIRRILEILVAHGATSQILVDAHPHIGTNKLPNVVADLRESILKAGGEIHFNTKVTDLTIANNKITGVSTANGKHIDGIAVILATGHSARDIFELLFRKNILIEAKPFAMGVRIEHPQSLIDQHQYHRLERGILPAAAYSLVAQTYYKNIQRGVFSFCMCPGGFIVPAATDEGELVVNGMSPNRRDSKYANSGIVVAINEADWQKNKKSGALAGLELQKEVEQRAFQYAVKSRQFAQINQEKNLKGDTITHCQLAPAQRLVDFLNEKISASLNDTSYQPGLASSDMAEILPDIIARPLQDGFKQFGKMIKGYVTNEAQLIGIESRTSSPVRIPRDKETLEHLQIKGLFPCGEGAGFAGGIVSAAMDGERCAEQLAKLYGA</sequence>
<evidence type="ECO:0000313" key="5">
    <source>
        <dbReference type="Proteomes" id="UP000293162"/>
    </source>
</evidence>
<dbReference type="PANTHER" id="PTHR42842:SF3">
    <property type="entry name" value="FAD_NAD(P)-BINDING OXIDOREDUCTASE FAMILY PROTEIN"/>
    <property type="match status" value="1"/>
</dbReference>
<feature type="domain" description="FAD-dependent protein C-terminal" evidence="3">
    <location>
        <begin position="270"/>
        <end position="489"/>
    </location>
</feature>
<dbReference type="PRINTS" id="PR00411">
    <property type="entry name" value="PNDRDTASEI"/>
</dbReference>
<evidence type="ECO:0000259" key="2">
    <source>
        <dbReference type="Pfam" id="PF01494"/>
    </source>
</evidence>
<dbReference type="InterPro" id="IPR028348">
    <property type="entry name" value="FAD-binding_protein"/>
</dbReference>
<dbReference type="GO" id="GO:0071949">
    <property type="term" value="F:FAD binding"/>
    <property type="evidence" value="ECO:0007669"/>
    <property type="project" value="InterPro"/>
</dbReference>
<feature type="domain" description="FAD-binding" evidence="2">
    <location>
        <begin position="85"/>
        <end position="117"/>
    </location>
</feature>